<proteinExistence type="inferred from homology"/>
<dbReference type="SUPFAM" id="SSF56574">
    <property type="entry name" value="Serpins"/>
    <property type="match status" value="1"/>
</dbReference>
<dbReference type="Proteomes" id="UP000095767">
    <property type="component" value="Unassembled WGS sequence"/>
</dbReference>
<dbReference type="InterPro" id="IPR042178">
    <property type="entry name" value="Serpin_sf_1"/>
</dbReference>
<evidence type="ECO:0000313" key="4">
    <source>
        <dbReference type="Proteomes" id="UP000095767"/>
    </source>
</evidence>
<dbReference type="AlphaFoldDB" id="A0A1E5WFA2"/>
<gene>
    <name evidence="3" type="ORF">BAE44_0002940</name>
</gene>
<feature type="domain" description="Serpin" evidence="2">
    <location>
        <begin position="60"/>
        <end position="158"/>
    </location>
</feature>
<dbReference type="OrthoDB" id="1063785at2759"/>
<organism evidence="3 4">
    <name type="scientific">Dichanthelium oligosanthes</name>
    <dbReference type="NCBI Taxonomy" id="888268"/>
    <lineage>
        <taxon>Eukaryota</taxon>
        <taxon>Viridiplantae</taxon>
        <taxon>Streptophyta</taxon>
        <taxon>Embryophyta</taxon>
        <taxon>Tracheophyta</taxon>
        <taxon>Spermatophyta</taxon>
        <taxon>Magnoliopsida</taxon>
        <taxon>Liliopsida</taxon>
        <taxon>Poales</taxon>
        <taxon>Poaceae</taxon>
        <taxon>PACMAD clade</taxon>
        <taxon>Panicoideae</taxon>
        <taxon>Panicodae</taxon>
        <taxon>Paniceae</taxon>
        <taxon>Dichantheliinae</taxon>
        <taxon>Dichanthelium</taxon>
    </lineage>
</organism>
<dbReference type="STRING" id="888268.A0A1E5WFA2"/>
<accession>A0A1E5WFA2</accession>
<reference evidence="3 4" key="1">
    <citation type="submission" date="2016-09" db="EMBL/GenBank/DDBJ databases">
        <title>The draft genome of Dichanthelium oligosanthes: A C3 panicoid grass species.</title>
        <authorList>
            <person name="Studer A.J."/>
            <person name="Schnable J.C."/>
            <person name="Brutnell T.P."/>
        </authorList>
    </citation>
    <scope>NUCLEOTIDE SEQUENCE [LARGE SCALE GENOMIC DNA]</scope>
    <source>
        <strain evidence="4">cv. Kellogg 1175</strain>
        <tissue evidence="3">Leaf</tissue>
    </source>
</reference>
<keyword evidence="4" id="KW-1185">Reference proteome</keyword>
<evidence type="ECO:0000259" key="2">
    <source>
        <dbReference type="Pfam" id="PF00079"/>
    </source>
</evidence>
<dbReference type="EMBL" id="LWDX02010340">
    <property type="protein sequence ID" value="OEL36045.1"/>
    <property type="molecule type" value="Genomic_DNA"/>
</dbReference>
<name>A0A1E5WFA2_9POAL</name>
<dbReference type="InterPro" id="IPR023796">
    <property type="entry name" value="Serpin_dom"/>
</dbReference>
<evidence type="ECO:0000313" key="3">
    <source>
        <dbReference type="EMBL" id="OEL36045.1"/>
    </source>
</evidence>
<dbReference type="Pfam" id="PF00079">
    <property type="entry name" value="Serpin"/>
    <property type="match status" value="1"/>
</dbReference>
<dbReference type="InterPro" id="IPR036186">
    <property type="entry name" value="Serpin_sf"/>
</dbReference>
<comment type="similarity">
    <text evidence="1">Belongs to the serpin family.</text>
</comment>
<sequence>MRRSLLSSGRTAILLTGVTGDGGYMRCAFCQEEGRRRPREEPRVLAAVHPRRAGRGGGGGAGGAALDELLTLLGAASRDELAGFVRAVAERAFFATADDRSGSGGSVVTFASGVWRDHTVALEPAFLAAAVGSYKAEVRAVDFMGRAEEAVEEINSRVS</sequence>
<comment type="caution">
    <text evidence="3">The sequence shown here is derived from an EMBL/GenBank/DDBJ whole genome shotgun (WGS) entry which is preliminary data.</text>
</comment>
<dbReference type="Gene3D" id="3.30.497.10">
    <property type="entry name" value="Antithrombin, subunit I, domain 2"/>
    <property type="match status" value="1"/>
</dbReference>
<protein>
    <recommendedName>
        <fullName evidence="2">Serpin domain-containing protein</fullName>
    </recommendedName>
</protein>
<evidence type="ECO:0000256" key="1">
    <source>
        <dbReference type="ARBA" id="ARBA00009500"/>
    </source>
</evidence>